<gene>
    <name evidence="1" type="ORF">GWK47_051325</name>
</gene>
<evidence type="ECO:0000313" key="1">
    <source>
        <dbReference type="EMBL" id="KAG0719024.1"/>
    </source>
</evidence>
<reference evidence="1" key="1">
    <citation type="submission" date="2020-07" db="EMBL/GenBank/DDBJ databases">
        <title>The High-quality genome of the commercially important snow crab, Chionoecetes opilio.</title>
        <authorList>
            <person name="Jeong J.-H."/>
            <person name="Ryu S."/>
        </authorList>
    </citation>
    <scope>NUCLEOTIDE SEQUENCE</scope>
    <source>
        <strain evidence="1">MADBK_172401_WGS</strain>
        <tissue evidence="1">Digestive gland</tissue>
    </source>
</reference>
<protein>
    <submittedName>
        <fullName evidence="1">Uncharacterized protein</fullName>
    </submittedName>
</protein>
<dbReference type="Proteomes" id="UP000770661">
    <property type="component" value="Unassembled WGS sequence"/>
</dbReference>
<proteinExistence type="predicted"/>
<name>A0A8J4Y7I9_CHIOP</name>
<organism evidence="1 2">
    <name type="scientific">Chionoecetes opilio</name>
    <name type="common">Atlantic snow crab</name>
    <name type="synonym">Cancer opilio</name>
    <dbReference type="NCBI Taxonomy" id="41210"/>
    <lineage>
        <taxon>Eukaryota</taxon>
        <taxon>Metazoa</taxon>
        <taxon>Ecdysozoa</taxon>
        <taxon>Arthropoda</taxon>
        <taxon>Crustacea</taxon>
        <taxon>Multicrustacea</taxon>
        <taxon>Malacostraca</taxon>
        <taxon>Eumalacostraca</taxon>
        <taxon>Eucarida</taxon>
        <taxon>Decapoda</taxon>
        <taxon>Pleocyemata</taxon>
        <taxon>Brachyura</taxon>
        <taxon>Eubrachyura</taxon>
        <taxon>Majoidea</taxon>
        <taxon>Majidae</taxon>
        <taxon>Chionoecetes</taxon>
    </lineage>
</organism>
<dbReference type="EMBL" id="JACEEZ010015152">
    <property type="protein sequence ID" value="KAG0719024.1"/>
    <property type="molecule type" value="Genomic_DNA"/>
</dbReference>
<evidence type="ECO:0000313" key="2">
    <source>
        <dbReference type="Proteomes" id="UP000770661"/>
    </source>
</evidence>
<comment type="caution">
    <text evidence="1">The sequence shown here is derived from an EMBL/GenBank/DDBJ whole genome shotgun (WGS) entry which is preliminary data.</text>
</comment>
<keyword evidence="2" id="KW-1185">Reference proteome</keyword>
<accession>A0A8J4Y7I9</accession>
<sequence length="171" mass="18015">MLVDGCGYPPEGGVPCFLARPMLTSRRVVEGFEVSPTQPLPSVLGGPVSGFLGWASPSRPSPPARTSRPPASLPWLGVDVLTVEQDWGVSQSLTIPDPRSRICRRGSVAPTVAGVPGPPHPHLLCLRGFVGLVFSVNSFRARMEGHLTGSHSPTPRVAGPHPLFPLTGASF</sequence>
<dbReference type="AlphaFoldDB" id="A0A8J4Y7I9"/>